<dbReference type="GO" id="GO:0005886">
    <property type="term" value="C:plasma membrane"/>
    <property type="evidence" value="ECO:0007669"/>
    <property type="project" value="TreeGrafter"/>
</dbReference>
<organism evidence="2 3">
    <name type="scientific">Mesorhizobium zhangyense</name>
    <dbReference type="NCBI Taxonomy" id="1776730"/>
    <lineage>
        <taxon>Bacteria</taxon>
        <taxon>Pseudomonadati</taxon>
        <taxon>Pseudomonadota</taxon>
        <taxon>Alphaproteobacteria</taxon>
        <taxon>Hyphomicrobiales</taxon>
        <taxon>Phyllobacteriaceae</taxon>
        <taxon>Mesorhizobium</taxon>
    </lineage>
</organism>
<keyword evidence="1" id="KW-0472">Membrane</keyword>
<dbReference type="AlphaFoldDB" id="A0A7C9VI73"/>
<proteinExistence type="predicted"/>
<dbReference type="Proteomes" id="UP000481252">
    <property type="component" value="Unassembled WGS sequence"/>
</dbReference>
<dbReference type="PANTHER" id="PTHR34980">
    <property type="entry name" value="INNER MEMBRANE PROTEIN-RELATED-RELATED"/>
    <property type="match status" value="1"/>
</dbReference>
<protein>
    <submittedName>
        <fullName evidence="2">DUF805 domain-containing protein</fullName>
    </submittedName>
</protein>
<feature type="transmembrane region" description="Helical" evidence="1">
    <location>
        <begin position="50"/>
        <end position="72"/>
    </location>
</feature>
<comment type="caution">
    <text evidence="2">The sequence shown here is derived from an EMBL/GenBank/DDBJ whole genome shotgun (WGS) entry which is preliminary data.</text>
</comment>
<dbReference type="EMBL" id="JAAKZG010000025">
    <property type="protein sequence ID" value="NGN45088.1"/>
    <property type="molecule type" value="Genomic_DNA"/>
</dbReference>
<evidence type="ECO:0000313" key="2">
    <source>
        <dbReference type="EMBL" id="NGN45088.1"/>
    </source>
</evidence>
<keyword evidence="1" id="KW-1133">Transmembrane helix</keyword>
<name>A0A7C9VI73_9HYPH</name>
<reference evidence="2 3" key="1">
    <citation type="submission" date="2020-02" db="EMBL/GenBank/DDBJ databases">
        <title>Genome sequence of the type strain CGMCC 1.15528 of Mesorhizobium zhangyense.</title>
        <authorList>
            <person name="Gao J."/>
            <person name="Sun J."/>
        </authorList>
    </citation>
    <scope>NUCLEOTIDE SEQUENCE [LARGE SCALE GENOMIC DNA]</scope>
    <source>
        <strain evidence="2 3">CGMCC 1.15528</strain>
    </source>
</reference>
<accession>A0A7C9VI73</accession>
<evidence type="ECO:0000256" key="1">
    <source>
        <dbReference type="SAM" id="Phobius"/>
    </source>
</evidence>
<dbReference type="RefSeq" id="WP_165121463.1">
    <property type="nucleotide sequence ID" value="NZ_JAAKZG010000025.1"/>
</dbReference>
<sequence length="120" mass="13406">MGRQQFLWVFFGFSGRISRQAFALAGLLLYVIRLYPVYRMVAAEGDEAVISHWASVFVAMFAVLIVSHMALAVKRLHDIDRSGWWSLLFPIGDIIAFILLCIPPGTAGANRYGQRTDSAN</sequence>
<dbReference type="InterPro" id="IPR008523">
    <property type="entry name" value="DUF805"/>
</dbReference>
<keyword evidence="3" id="KW-1185">Reference proteome</keyword>
<dbReference type="Pfam" id="PF05656">
    <property type="entry name" value="DUF805"/>
    <property type="match status" value="1"/>
</dbReference>
<gene>
    <name evidence="2" type="ORF">G6N74_28950</name>
</gene>
<evidence type="ECO:0000313" key="3">
    <source>
        <dbReference type="Proteomes" id="UP000481252"/>
    </source>
</evidence>
<feature type="transmembrane region" description="Helical" evidence="1">
    <location>
        <begin position="21"/>
        <end position="38"/>
    </location>
</feature>
<keyword evidence="1" id="KW-0812">Transmembrane</keyword>
<feature type="transmembrane region" description="Helical" evidence="1">
    <location>
        <begin position="84"/>
        <end position="105"/>
    </location>
</feature>